<evidence type="ECO:0000313" key="4">
    <source>
        <dbReference type="EMBL" id="OEU97434.1"/>
    </source>
</evidence>
<reference evidence="4 5" key="1">
    <citation type="journal article" date="2016" name="Front. Microbiol.">
        <title>Comparative Genomics Analysis of Streptomyces Species Reveals Their Adaptation to the Marine Environment and Their Diversity at the Genomic Level.</title>
        <authorList>
            <person name="Tian X."/>
            <person name="Zhang Z."/>
            <person name="Yang T."/>
            <person name="Chen M."/>
            <person name="Li J."/>
            <person name="Chen F."/>
            <person name="Yang J."/>
            <person name="Li W."/>
            <person name="Zhang B."/>
            <person name="Zhang Z."/>
            <person name="Wu J."/>
            <person name="Zhang C."/>
            <person name="Long L."/>
            <person name="Xiao J."/>
        </authorList>
    </citation>
    <scope>NUCLEOTIDE SEQUENCE [LARGE SCALE GENOMIC DNA]</scope>
    <source>
        <strain evidence="4 5">SCSIO M10379</strain>
    </source>
</reference>
<comment type="catalytic activity">
    <reaction evidence="2">
        <text>oxidized coenzyme F420-(gamma-L-Glu)(n) + a quinol + H(+) = reduced coenzyme F420-(gamma-L-Glu)(n) + a quinone</text>
        <dbReference type="Rhea" id="RHEA:39663"/>
        <dbReference type="Rhea" id="RHEA-COMP:12939"/>
        <dbReference type="Rhea" id="RHEA-COMP:14378"/>
        <dbReference type="ChEBI" id="CHEBI:15378"/>
        <dbReference type="ChEBI" id="CHEBI:24646"/>
        <dbReference type="ChEBI" id="CHEBI:132124"/>
        <dbReference type="ChEBI" id="CHEBI:133980"/>
        <dbReference type="ChEBI" id="CHEBI:139511"/>
    </reaction>
</comment>
<dbReference type="Pfam" id="PF01814">
    <property type="entry name" value="Hemerythrin"/>
    <property type="match status" value="1"/>
</dbReference>
<dbReference type="InterPro" id="IPR012349">
    <property type="entry name" value="Split_barrel_FMN-bd"/>
</dbReference>
<organism evidence="4 5">
    <name type="scientific">Streptomyces qinglanensis</name>
    <dbReference type="NCBI Taxonomy" id="943816"/>
    <lineage>
        <taxon>Bacteria</taxon>
        <taxon>Bacillati</taxon>
        <taxon>Actinomycetota</taxon>
        <taxon>Actinomycetes</taxon>
        <taxon>Kitasatosporales</taxon>
        <taxon>Streptomycetaceae</taxon>
        <taxon>Streptomyces</taxon>
    </lineage>
</organism>
<dbReference type="GO" id="GO:0005886">
    <property type="term" value="C:plasma membrane"/>
    <property type="evidence" value="ECO:0007669"/>
    <property type="project" value="TreeGrafter"/>
</dbReference>
<evidence type="ECO:0000259" key="3">
    <source>
        <dbReference type="Pfam" id="PF01814"/>
    </source>
</evidence>
<dbReference type="GO" id="GO:0016491">
    <property type="term" value="F:oxidoreductase activity"/>
    <property type="evidence" value="ECO:0007669"/>
    <property type="project" value="InterPro"/>
</dbReference>
<dbReference type="Pfam" id="PF04075">
    <property type="entry name" value="F420H2_quin_red"/>
    <property type="match status" value="1"/>
</dbReference>
<dbReference type="Gene3D" id="2.30.110.10">
    <property type="entry name" value="Electron Transport, Fmn-binding Protein, Chain A"/>
    <property type="match status" value="1"/>
</dbReference>
<dbReference type="GO" id="GO:0070967">
    <property type="term" value="F:coenzyme F420 binding"/>
    <property type="evidence" value="ECO:0007669"/>
    <property type="project" value="TreeGrafter"/>
</dbReference>
<evidence type="ECO:0000256" key="1">
    <source>
        <dbReference type="ARBA" id="ARBA00008710"/>
    </source>
</evidence>
<dbReference type="PANTHER" id="PTHR39428">
    <property type="entry name" value="F420H(2)-DEPENDENT QUINONE REDUCTASE RV1261C"/>
    <property type="match status" value="1"/>
</dbReference>
<dbReference type="Gene3D" id="1.20.120.520">
    <property type="entry name" value="nmb1532 protein domain like"/>
    <property type="match status" value="1"/>
</dbReference>
<protein>
    <submittedName>
        <fullName evidence="4">Cation-binding protein</fullName>
    </submittedName>
</protein>
<evidence type="ECO:0000256" key="2">
    <source>
        <dbReference type="ARBA" id="ARBA00049106"/>
    </source>
</evidence>
<dbReference type="SUPFAM" id="SSF50475">
    <property type="entry name" value="FMN-binding split barrel"/>
    <property type="match status" value="1"/>
</dbReference>
<dbReference type="NCBIfam" id="TIGR00026">
    <property type="entry name" value="hi_GC_TIGR00026"/>
    <property type="match status" value="1"/>
</dbReference>
<accession>A0A1E7K0I1</accession>
<dbReference type="InterPro" id="IPR004378">
    <property type="entry name" value="F420H2_quin_Rdtase"/>
</dbReference>
<evidence type="ECO:0000313" key="5">
    <source>
        <dbReference type="Proteomes" id="UP000175829"/>
    </source>
</evidence>
<dbReference type="CDD" id="cd12108">
    <property type="entry name" value="Hr-like"/>
    <property type="match status" value="1"/>
</dbReference>
<feature type="domain" description="Hemerythrin-like" evidence="3">
    <location>
        <begin position="157"/>
        <end position="294"/>
    </location>
</feature>
<proteinExistence type="inferred from homology"/>
<sequence>MTPSPNPSTPPRVADFNRAVVEEFRANAGQVGGPFAGGDLLLLTTTGARTGTEQTSPLGFVRDEDGALLVVASAGGAHRHPAWYRNLLAHPMVRVEVGSDTFGAVAVPAEGTEHQRLFAYVSGQQPGYADYQARTDRRLPVVRLEHSYPDAPFTGLVDKLLEVHTWLRAQLRRVAAEAETYFAARAPGADGAGALPLGLQLRQHCLAFCESLHVHHTSEDRGAFPVLEEKYPRLAPALARLRAEHRTVERIRGELESLLAALPSADPDRFRTELARMTEELEAHLDYEEEVLIPPLSELPAP</sequence>
<dbReference type="InterPro" id="IPR012312">
    <property type="entry name" value="Hemerythrin-like"/>
</dbReference>
<dbReference type="PANTHER" id="PTHR39428:SF1">
    <property type="entry name" value="F420H(2)-DEPENDENT QUINONE REDUCTASE RV1261C"/>
    <property type="match status" value="1"/>
</dbReference>
<dbReference type="AlphaFoldDB" id="A0A1E7K0I1"/>
<gene>
    <name evidence="4" type="ORF">AN217_05635</name>
</gene>
<comment type="similarity">
    <text evidence="1">Belongs to the F420H(2)-dependent quinone reductase family.</text>
</comment>
<name>A0A1E7K0I1_9ACTN</name>
<comment type="caution">
    <text evidence="4">The sequence shown here is derived from an EMBL/GenBank/DDBJ whole genome shotgun (WGS) entry which is preliminary data.</text>
</comment>
<dbReference type="RefSeq" id="WP_069991009.1">
    <property type="nucleotide sequence ID" value="NZ_LJGV01000022.1"/>
</dbReference>
<dbReference type="Proteomes" id="UP000175829">
    <property type="component" value="Unassembled WGS sequence"/>
</dbReference>
<dbReference type="EMBL" id="LJGV01000022">
    <property type="protein sequence ID" value="OEU97434.1"/>
    <property type="molecule type" value="Genomic_DNA"/>
</dbReference>